<reference evidence="2 3" key="1">
    <citation type="submission" date="2016-10" db="EMBL/GenBank/DDBJ databases">
        <authorList>
            <person name="de Groot N.N."/>
        </authorList>
    </citation>
    <scope>NUCLEOTIDE SEQUENCE [LARGE SCALE GENOMIC DNA]</scope>
    <source>
        <strain evidence="2 3">DSM 22900</strain>
    </source>
</reference>
<dbReference type="GO" id="GO:0005975">
    <property type="term" value="P:carbohydrate metabolic process"/>
    <property type="evidence" value="ECO:0007669"/>
    <property type="project" value="UniProtKB-ARBA"/>
</dbReference>
<protein>
    <submittedName>
        <fullName evidence="2">Uncharacterized protein</fullName>
    </submittedName>
</protein>
<dbReference type="RefSeq" id="WP_090972144.1">
    <property type="nucleotide sequence ID" value="NZ_FOLL01000003.1"/>
</dbReference>
<dbReference type="GO" id="GO:0004553">
    <property type="term" value="F:hydrolase activity, hydrolyzing O-glycosyl compounds"/>
    <property type="evidence" value="ECO:0007669"/>
    <property type="project" value="UniProtKB-ARBA"/>
</dbReference>
<dbReference type="Gene3D" id="2.60.120.200">
    <property type="match status" value="1"/>
</dbReference>
<sequence length="615" mass="67414">MNIRTTILDLKVFCRFTALIITSLIVCHTSRAQFTIVDDLRGNNYPHIKVGGGDVQAQGEAYFTSGIDDPVGSGWLRLTKDLTNQRGFAYIDRSFPSGMGVLVDFEYKMWRTRNDSYGGADGLCVFLFDAEADFRLGGYGGSLGYAPNTAAYINEGLAGGYVGVGFDAYGNFSNPSEGRNGGLGELPNSVVLRGPTTNNANTTNEYLAGAQLSPDRMSNEVDYDITTTTRPSSDEFYRRVQITIMYNNAERLYDITVRWTKKPGGTFTDLITYQTTEPPPPTMKVGFAASSGGGFNYHEIRNILVTTLGNLRTVKLANRDYLIPENATGGENNKEITYTIEVVNDTDAPIESIELRDTIKDAYGNTLTPSTFRIDSIQVLDTNVLTATEPIHQVSPNVLRGTLSIISNSTGRIEVKGTLLQTPPGNHIVNTVKLHVPAGTDQDTLNNISSVRTPVYAQGVDLILGDIIADGRCIDYVNGNTFTVQVSNMGTDDVNVRSNNITVEINHPAGITFLLLPPTASRWTVESNSPTSHTYRLTNPSLETLRRGFTHPDAIRFRLSPELTDIPTRSTYTVSATVTQQKDGEHNNNENNTSTAPLHNCTVTANPMIRQRAKW</sequence>
<dbReference type="SUPFAM" id="SSF49899">
    <property type="entry name" value="Concanavalin A-like lectins/glucanases"/>
    <property type="match status" value="1"/>
</dbReference>
<dbReference type="Proteomes" id="UP000199577">
    <property type="component" value="Unassembled WGS sequence"/>
</dbReference>
<proteinExistence type="predicted"/>
<dbReference type="EMBL" id="FOLL01000003">
    <property type="protein sequence ID" value="SFC04396.1"/>
    <property type="molecule type" value="Genomic_DNA"/>
</dbReference>
<dbReference type="AlphaFoldDB" id="A0A1I1FZD8"/>
<evidence type="ECO:0000313" key="3">
    <source>
        <dbReference type="Proteomes" id="UP000199577"/>
    </source>
</evidence>
<evidence type="ECO:0000313" key="2">
    <source>
        <dbReference type="EMBL" id="SFC04396.1"/>
    </source>
</evidence>
<name>A0A1I1FZD8_9SPHI</name>
<dbReference type="OrthoDB" id="5726170at2"/>
<dbReference type="InterPro" id="IPR013320">
    <property type="entry name" value="ConA-like_dom_sf"/>
</dbReference>
<keyword evidence="3" id="KW-1185">Reference proteome</keyword>
<gene>
    <name evidence="2" type="ORF">SAMN05421747_103238</name>
</gene>
<accession>A0A1I1FZD8</accession>
<dbReference type="STRING" id="623281.SAMN05421747_103238"/>
<feature type="compositionally biased region" description="Polar residues" evidence="1">
    <location>
        <begin position="589"/>
        <end position="600"/>
    </location>
</feature>
<organism evidence="2 3">
    <name type="scientific">Parapedobacter composti</name>
    <dbReference type="NCBI Taxonomy" id="623281"/>
    <lineage>
        <taxon>Bacteria</taxon>
        <taxon>Pseudomonadati</taxon>
        <taxon>Bacteroidota</taxon>
        <taxon>Sphingobacteriia</taxon>
        <taxon>Sphingobacteriales</taxon>
        <taxon>Sphingobacteriaceae</taxon>
        <taxon>Parapedobacter</taxon>
    </lineage>
</organism>
<evidence type="ECO:0000256" key="1">
    <source>
        <dbReference type="SAM" id="MobiDB-lite"/>
    </source>
</evidence>
<feature type="region of interest" description="Disordered" evidence="1">
    <location>
        <begin position="580"/>
        <end position="600"/>
    </location>
</feature>